<dbReference type="InterPro" id="IPR006058">
    <property type="entry name" value="2Fe2S_fd_BS"/>
</dbReference>
<evidence type="ECO:0000313" key="3">
    <source>
        <dbReference type="Proteomes" id="UP000252479"/>
    </source>
</evidence>
<dbReference type="InterPro" id="IPR036010">
    <property type="entry name" value="2Fe-2S_ferredoxin-like_sf"/>
</dbReference>
<accession>A0A368LND5</accession>
<sequence>MKKVQINHITQLTTSASNTLLEAMEQAGLEPEFQCRDGHCGACKCELLSGEVEYVGFALASMHPKEILPCICKAKSDVILNNVRYQQPVKKHA</sequence>
<proteinExistence type="predicted"/>
<dbReference type="Proteomes" id="UP000252479">
    <property type="component" value="Unassembled WGS sequence"/>
</dbReference>
<organism evidence="2 3">
    <name type="scientific">Vibrio casei</name>
    <dbReference type="NCBI Taxonomy" id="673372"/>
    <lineage>
        <taxon>Bacteria</taxon>
        <taxon>Pseudomonadati</taxon>
        <taxon>Pseudomonadota</taxon>
        <taxon>Gammaproteobacteria</taxon>
        <taxon>Vibrionales</taxon>
        <taxon>Vibrionaceae</taxon>
        <taxon>Vibrio</taxon>
    </lineage>
</organism>
<dbReference type="OrthoDB" id="9806195at2"/>
<protein>
    <submittedName>
        <fullName evidence="2">(2Fe-2S)-binding protein</fullName>
    </submittedName>
</protein>
<evidence type="ECO:0000313" key="2">
    <source>
        <dbReference type="EMBL" id="RCS73325.1"/>
    </source>
</evidence>
<dbReference type="RefSeq" id="WP_086958265.1">
    <property type="nucleotide sequence ID" value="NZ_AP018680.1"/>
</dbReference>
<dbReference type="Gene3D" id="3.10.20.30">
    <property type="match status" value="1"/>
</dbReference>
<reference evidence="2 3" key="1">
    <citation type="journal article" date="2017" name="Elife">
        <title>Extensive horizontal gene transfer in cheese-associated bacteria.</title>
        <authorList>
            <person name="Bonham K.S."/>
            <person name="Wolfe B.E."/>
            <person name="Dutton R.J."/>
        </authorList>
    </citation>
    <scope>NUCLEOTIDE SEQUENCE [LARGE SCALE GENOMIC DNA]</scope>
    <source>
        <strain evidence="2 3">JB196</strain>
    </source>
</reference>
<dbReference type="InterPro" id="IPR012675">
    <property type="entry name" value="Beta-grasp_dom_sf"/>
</dbReference>
<dbReference type="PROSITE" id="PS00197">
    <property type="entry name" value="2FE2S_FER_1"/>
    <property type="match status" value="1"/>
</dbReference>
<dbReference type="PROSITE" id="PS51085">
    <property type="entry name" value="2FE2S_FER_2"/>
    <property type="match status" value="1"/>
</dbReference>
<dbReference type="EMBL" id="QPGL01000001">
    <property type="protein sequence ID" value="RCS73325.1"/>
    <property type="molecule type" value="Genomic_DNA"/>
</dbReference>
<dbReference type="GeneID" id="303188596"/>
<dbReference type="InterPro" id="IPR001041">
    <property type="entry name" value="2Fe-2S_ferredoxin-type"/>
</dbReference>
<keyword evidence="3" id="KW-1185">Reference proteome</keyword>
<dbReference type="GO" id="GO:0051537">
    <property type="term" value="F:2 iron, 2 sulfur cluster binding"/>
    <property type="evidence" value="ECO:0007669"/>
    <property type="project" value="InterPro"/>
</dbReference>
<comment type="caution">
    <text evidence="2">The sequence shown here is derived from an EMBL/GenBank/DDBJ whole genome shotgun (WGS) entry which is preliminary data.</text>
</comment>
<dbReference type="SUPFAM" id="SSF54292">
    <property type="entry name" value="2Fe-2S ferredoxin-like"/>
    <property type="match status" value="1"/>
</dbReference>
<gene>
    <name evidence="2" type="ORF">CIK83_06665</name>
</gene>
<dbReference type="CDD" id="cd00207">
    <property type="entry name" value="fer2"/>
    <property type="match status" value="1"/>
</dbReference>
<evidence type="ECO:0000259" key="1">
    <source>
        <dbReference type="PROSITE" id="PS51085"/>
    </source>
</evidence>
<feature type="domain" description="2Fe-2S ferredoxin-type" evidence="1">
    <location>
        <begin position="2"/>
        <end position="86"/>
    </location>
</feature>
<dbReference type="AlphaFoldDB" id="A0A368LND5"/>
<dbReference type="NCBIfam" id="NF007985">
    <property type="entry name" value="PRK10713.1"/>
    <property type="match status" value="1"/>
</dbReference>
<name>A0A368LND5_9VIBR</name>
<dbReference type="Pfam" id="PF00111">
    <property type="entry name" value="Fer2"/>
    <property type="match status" value="1"/>
</dbReference>